<evidence type="ECO:0000256" key="2">
    <source>
        <dbReference type="SAM" id="Phobius"/>
    </source>
</evidence>
<comment type="caution">
    <text evidence="4">The sequence shown here is derived from an EMBL/GenBank/DDBJ whole genome shotgun (WGS) entry which is preliminary data.</text>
</comment>
<keyword evidence="2" id="KW-1133">Transmembrane helix</keyword>
<accession>A0A9W9MXB5</accession>
<dbReference type="EMBL" id="JAPQKQ010000002">
    <property type="protein sequence ID" value="KAJ5209264.1"/>
    <property type="molecule type" value="Genomic_DNA"/>
</dbReference>
<dbReference type="InterPro" id="IPR056119">
    <property type="entry name" value="DUF7702"/>
</dbReference>
<feature type="transmembrane region" description="Helical" evidence="2">
    <location>
        <begin position="149"/>
        <end position="167"/>
    </location>
</feature>
<feature type="region of interest" description="Disordered" evidence="1">
    <location>
        <begin position="251"/>
        <end position="287"/>
    </location>
</feature>
<dbReference type="Pfam" id="PF24800">
    <property type="entry name" value="DUF7702"/>
    <property type="match status" value="1"/>
</dbReference>
<feature type="transmembrane region" description="Helical" evidence="2">
    <location>
        <begin position="6"/>
        <end position="27"/>
    </location>
</feature>
<gene>
    <name evidence="4" type="ORF">N7449_003643</name>
</gene>
<keyword evidence="2" id="KW-0472">Membrane</keyword>
<name>A0A9W9MXB5_9EURO</name>
<keyword evidence="2" id="KW-0812">Transmembrane</keyword>
<reference evidence="4" key="1">
    <citation type="submission" date="2022-11" db="EMBL/GenBank/DDBJ databases">
        <authorList>
            <person name="Petersen C."/>
        </authorList>
    </citation>
    <scope>NUCLEOTIDE SEQUENCE</scope>
    <source>
        <strain evidence="4">IBT 20477</strain>
    </source>
</reference>
<dbReference type="PANTHER" id="PTHR42109">
    <property type="entry name" value="UNPLACED GENOMIC SCAFFOLD UM_SCAF_CONTIG_1.265, WHOLE GENOME SHOTGUN SEQUENCE"/>
    <property type="match status" value="1"/>
</dbReference>
<feature type="transmembrane region" description="Helical" evidence="2">
    <location>
        <begin position="68"/>
        <end position="91"/>
    </location>
</feature>
<feature type="transmembrane region" description="Helical" evidence="2">
    <location>
        <begin position="39"/>
        <end position="62"/>
    </location>
</feature>
<evidence type="ECO:0000313" key="5">
    <source>
        <dbReference type="Proteomes" id="UP001150942"/>
    </source>
</evidence>
<dbReference type="OrthoDB" id="2560628at2759"/>
<feature type="domain" description="DUF7702" evidence="3">
    <location>
        <begin position="3"/>
        <end position="242"/>
    </location>
</feature>
<evidence type="ECO:0000256" key="1">
    <source>
        <dbReference type="SAM" id="MobiDB-lite"/>
    </source>
</evidence>
<keyword evidence="5" id="KW-1185">Reference proteome</keyword>
<evidence type="ECO:0000313" key="4">
    <source>
        <dbReference type="EMBL" id="KAJ5209264.1"/>
    </source>
</evidence>
<feature type="transmembrane region" description="Helical" evidence="2">
    <location>
        <begin position="219"/>
        <end position="240"/>
    </location>
</feature>
<protein>
    <recommendedName>
        <fullName evidence="3">DUF7702 domain-containing protein</fullName>
    </recommendedName>
</protein>
<evidence type="ECO:0000259" key="3">
    <source>
        <dbReference type="Pfam" id="PF24800"/>
    </source>
</evidence>
<dbReference type="AlphaFoldDB" id="A0A9W9MXB5"/>
<organism evidence="4 5">
    <name type="scientific">Penicillium cf. viridicatum</name>
    <dbReference type="NCBI Taxonomy" id="2972119"/>
    <lineage>
        <taxon>Eukaryota</taxon>
        <taxon>Fungi</taxon>
        <taxon>Dikarya</taxon>
        <taxon>Ascomycota</taxon>
        <taxon>Pezizomycotina</taxon>
        <taxon>Eurotiomycetes</taxon>
        <taxon>Eurotiomycetidae</taxon>
        <taxon>Eurotiales</taxon>
        <taxon>Aspergillaceae</taxon>
        <taxon>Penicillium</taxon>
    </lineage>
</organism>
<sequence>MAIDYRHGISILEIIVYSPTLFLALWMAFHHGFGKSSGWFFFILFCLARIVGSGCYLATIHYPSNFNLYIAWAVCTSLGLSPLILACIGLLSRANDSIMRKTAKPLPRITFRVISIISLVAVILSIVGATTNSNISQGLVTTESKVGMVLYLVTWIGVFGLFLLVLQRNQNIEDGEHRLLLAVGISLPLILVRLVYSFAYSFGHKSEFNMVSGNVTTQLVMSVLEEMVVVFVCLGIGLTLQVRPTAEYTQQPSAYSGEEDTVELESGRLQRQAREKRRAQRPKRRGGPITRLVMYMVDQVNDRKQ</sequence>
<proteinExistence type="predicted"/>
<dbReference type="Proteomes" id="UP001150942">
    <property type="component" value="Unassembled WGS sequence"/>
</dbReference>
<dbReference type="PANTHER" id="PTHR42109:SF2">
    <property type="entry name" value="INTEGRAL MEMBRANE PROTEIN"/>
    <property type="match status" value="1"/>
</dbReference>
<feature type="compositionally biased region" description="Basic residues" evidence="1">
    <location>
        <begin position="274"/>
        <end position="286"/>
    </location>
</feature>
<reference evidence="4" key="2">
    <citation type="journal article" date="2023" name="IMA Fungus">
        <title>Comparative genomic study of the Penicillium genus elucidates a diverse pangenome and 15 lateral gene transfer events.</title>
        <authorList>
            <person name="Petersen C."/>
            <person name="Sorensen T."/>
            <person name="Nielsen M.R."/>
            <person name="Sondergaard T.E."/>
            <person name="Sorensen J.L."/>
            <person name="Fitzpatrick D.A."/>
            <person name="Frisvad J.C."/>
            <person name="Nielsen K.L."/>
        </authorList>
    </citation>
    <scope>NUCLEOTIDE SEQUENCE</scope>
    <source>
        <strain evidence="4">IBT 20477</strain>
    </source>
</reference>
<feature type="transmembrane region" description="Helical" evidence="2">
    <location>
        <begin position="111"/>
        <end position="129"/>
    </location>
</feature>
<feature type="transmembrane region" description="Helical" evidence="2">
    <location>
        <begin position="179"/>
        <end position="199"/>
    </location>
</feature>